<reference evidence="2 3" key="1">
    <citation type="journal article" date="2019" name="Nat. Ecol. Evol.">
        <title>Megaphylogeny resolves global patterns of mushroom evolution.</title>
        <authorList>
            <person name="Varga T."/>
            <person name="Krizsan K."/>
            <person name="Foldi C."/>
            <person name="Dima B."/>
            <person name="Sanchez-Garcia M."/>
            <person name="Sanchez-Ramirez S."/>
            <person name="Szollosi G.J."/>
            <person name="Szarkandi J.G."/>
            <person name="Papp V."/>
            <person name="Albert L."/>
            <person name="Andreopoulos W."/>
            <person name="Angelini C."/>
            <person name="Antonin V."/>
            <person name="Barry K.W."/>
            <person name="Bougher N.L."/>
            <person name="Buchanan P."/>
            <person name="Buyck B."/>
            <person name="Bense V."/>
            <person name="Catcheside P."/>
            <person name="Chovatia M."/>
            <person name="Cooper J."/>
            <person name="Damon W."/>
            <person name="Desjardin D."/>
            <person name="Finy P."/>
            <person name="Geml J."/>
            <person name="Haridas S."/>
            <person name="Hughes K."/>
            <person name="Justo A."/>
            <person name="Karasinski D."/>
            <person name="Kautmanova I."/>
            <person name="Kiss B."/>
            <person name="Kocsube S."/>
            <person name="Kotiranta H."/>
            <person name="LaButti K.M."/>
            <person name="Lechner B.E."/>
            <person name="Liimatainen K."/>
            <person name="Lipzen A."/>
            <person name="Lukacs Z."/>
            <person name="Mihaltcheva S."/>
            <person name="Morgado L.N."/>
            <person name="Niskanen T."/>
            <person name="Noordeloos M.E."/>
            <person name="Ohm R.A."/>
            <person name="Ortiz-Santana B."/>
            <person name="Ovrebo C."/>
            <person name="Racz N."/>
            <person name="Riley R."/>
            <person name="Savchenko A."/>
            <person name="Shiryaev A."/>
            <person name="Soop K."/>
            <person name="Spirin V."/>
            <person name="Szebenyi C."/>
            <person name="Tomsovsky M."/>
            <person name="Tulloss R.E."/>
            <person name="Uehling J."/>
            <person name="Grigoriev I.V."/>
            <person name="Vagvolgyi C."/>
            <person name="Papp T."/>
            <person name="Martin F.M."/>
            <person name="Miettinen O."/>
            <person name="Hibbett D.S."/>
            <person name="Nagy L.G."/>
        </authorList>
    </citation>
    <scope>NUCLEOTIDE SEQUENCE [LARGE SCALE GENOMIC DNA]</scope>
    <source>
        <strain evidence="2 3">CBS 166.37</strain>
    </source>
</reference>
<dbReference type="Proteomes" id="UP000308652">
    <property type="component" value="Unassembled WGS sequence"/>
</dbReference>
<sequence>MANEESSKSSRSISTAADTAPVPSIPDFKDNRNDYAVYFEPRDPNDPQNWSNAKRWYLTLASGLRVLNTMFASPSPPGIFPHLVQEFRMSEKGPYI</sequence>
<dbReference type="EMBL" id="ML213611">
    <property type="protein sequence ID" value="TFK36831.1"/>
    <property type="molecule type" value="Genomic_DNA"/>
</dbReference>
<evidence type="ECO:0000256" key="1">
    <source>
        <dbReference type="SAM" id="MobiDB-lite"/>
    </source>
</evidence>
<protein>
    <submittedName>
        <fullName evidence="2">Uncharacterized protein</fullName>
    </submittedName>
</protein>
<dbReference type="OrthoDB" id="6770063at2759"/>
<proteinExistence type="predicted"/>
<organism evidence="2 3">
    <name type="scientific">Crucibulum laeve</name>
    <dbReference type="NCBI Taxonomy" id="68775"/>
    <lineage>
        <taxon>Eukaryota</taxon>
        <taxon>Fungi</taxon>
        <taxon>Dikarya</taxon>
        <taxon>Basidiomycota</taxon>
        <taxon>Agaricomycotina</taxon>
        <taxon>Agaricomycetes</taxon>
        <taxon>Agaricomycetidae</taxon>
        <taxon>Agaricales</taxon>
        <taxon>Agaricineae</taxon>
        <taxon>Nidulariaceae</taxon>
        <taxon>Crucibulum</taxon>
    </lineage>
</organism>
<accession>A0A5C3M6T3</accession>
<dbReference type="AlphaFoldDB" id="A0A5C3M6T3"/>
<dbReference type="STRING" id="68775.A0A5C3M6T3"/>
<evidence type="ECO:0000313" key="2">
    <source>
        <dbReference type="EMBL" id="TFK36831.1"/>
    </source>
</evidence>
<feature type="region of interest" description="Disordered" evidence="1">
    <location>
        <begin position="1"/>
        <end position="30"/>
    </location>
</feature>
<gene>
    <name evidence="2" type="ORF">BDQ12DRAFT_226980</name>
</gene>
<keyword evidence="3" id="KW-1185">Reference proteome</keyword>
<evidence type="ECO:0000313" key="3">
    <source>
        <dbReference type="Proteomes" id="UP000308652"/>
    </source>
</evidence>
<name>A0A5C3M6T3_9AGAR</name>